<evidence type="ECO:0000313" key="2">
    <source>
        <dbReference type="Proteomes" id="UP000182334"/>
    </source>
</evidence>
<dbReference type="OrthoDB" id="284718at2759"/>
<sequence>MMSQTLPMAAMFMRNKIMSWSSVFLALQTYLSEPINKPATSSDTASQPPLLRLAFALISLLTCYVEFFFPSTSPTLKRAAIQAAESVTSAAAEAVSTATEAASSL</sequence>
<protein>
    <submittedName>
        <fullName evidence="1">CIC11C00000000969</fullName>
    </submittedName>
</protein>
<name>A0A1L0DFY0_9ASCO</name>
<dbReference type="Proteomes" id="UP000182334">
    <property type="component" value="Chromosome V"/>
</dbReference>
<dbReference type="EMBL" id="LT635760">
    <property type="protein sequence ID" value="SGZ55428.1"/>
    <property type="molecule type" value="Genomic_DNA"/>
</dbReference>
<reference evidence="1 2" key="1">
    <citation type="submission" date="2016-10" db="EMBL/GenBank/DDBJ databases">
        <authorList>
            <person name="de Groot N.N."/>
        </authorList>
    </citation>
    <scope>NUCLEOTIDE SEQUENCE [LARGE SCALE GENOMIC DNA]</scope>
    <source>
        <strain evidence="1 2">CBS 141442</strain>
    </source>
</reference>
<dbReference type="PANTHER" id="PTHR28038:SF1">
    <property type="entry name" value="ADL329WP"/>
    <property type="match status" value="1"/>
</dbReference>
<gene>
    <name evidence="1" type="ORF">SAMEA4029010_CIC11G00000000969</name>
</gene>
<proteinExistence type="predicted"/>
<dbReference type="AlphaFoldDB" id="A0A1L0DFY0"/>
<organism evidence="1 2">
    <name type="scientific">Sungouiella intermedia</name>
    <dbReference type="NCBI Taxonomy" id="45354"/>
    <lineage>
        <taxon>Eukaryota</taxon>
        <taxon>Fungi</taxon>
        <taxon>Dikarya</taxon>
        <taxon>Ascomycota</taxon>
        <taxon>Saccharomycotina</taxon>
        <taxon>Pichiomycetes</taxon>
        <taxon>Metschnikowiaceae</taxon>
        <taxon>Sungouiella</taxon>
    </lineage>
</organism>
<evidence type="ECO:0000313" key="1">
    <source>
        <dbReference type="EMBL" id="SGZ55428.1"/>
    </source>
</evidence>
<dbReference type="PANTHER" id="PTHR28038">
    <property type="entry name" value="ADL329WP"/>
    <property type="match status" value="1"/>
</dbReference>
<accession>A0A1L0DFY0</accession>
<dbReference type="STRING" id="45354.A0A1L0DFY0"/>
<keyword evidence="2" id="KW-1185">Reference proteome</keyword>